<keyword evidence="1" id="KW-1133">Transmembrane helix</keyword>
<gene>
    <name evidence="2" type="ORF">AC1_A0279</name>
</gene>
<accession>A0AAV3BLS8</accession>
<protein>
    <submittedName>
        <fullName evidence="2">Uncharacterized protein</fullName>
    </submittedName>
</protein>
<dbReference type="Proteomes" id="UP000004342">
    <property type="component" value="Unassembled WGS sequence"/>
</dbReference>
<reference evidence="2 3" key="1">
    <citation type="submission" date="2007-07" db="EMBL/GenBank/DDBJ databases">
        <title>Annotation of Clostridium perfringens B str. ATCC 3626.</title>
        <authorList>
            <person name="Paulsen I."/>
            <person name="Sebastian Y."/>
        </authorList>
    </citation>
    <scope>NUCLEOTIDE SEQUENCE [LARGE SCALE GENOMIC DNA]</scope>
    <source>
        <strain evidence="3">B str. ATCC 3626</strain>
    </source>
</reference>
<dbReference type="RefSeq" id="WP_003458960.1">
    <property type="nucleotide sequence ID" value="NZ_ABDV01000021.1"/>
</dbReference>
<dbReference type="AlphaFoldDB" id="A0AAV3BLS8"/>
<evidence type="ECO:0000313" key="2">
    <source>
        <dbReference type="EMBL" id="EDT23175.1"/>
    </source>
</evidence>
<feature type="transmembrane region" description="Helical" evidence="1">
    <location>
        <begin position="76"/>
        <end position="95"/>
    </location>
</feature>
<feature type="transmembrane region" description="Helical" evidence="1">
    <location>
        <begin position="50"/>
        <end position="70"/>
    </location>
</feature>
<evidence type="ECO:0000313" key="3">
    <source>
        <dbReference type="Proteomes" id="UP000004342"/>
    </source>
</evidence>
<organism evidence="2 3">
    <name type="scientific">Clostridium perfringens B str. ATCC 3626</name>
    <dbReference type="NCBI Taxonomy" id="451754"/>
    <lineage>
        <taxon>Bacteria</taxon>
        <taxon>Bacillati</taxon>
        <taxon>Bacillota</taxon>
        <taxon>Clostridia</taxon>
        <taxon>Eubacteriales</taxon>
        <taxon>Clostridiaceae</taxon>
        <taxon>Clostridium</taxon>
    </lineage>
</organism>
<comment type="caution">
    <text evidence="2">The sequence shown here is derived from an EMBL/GenBank/DDBJ whole genome shotgun (WGS) entry which is preliminary data.</text>
</comment>
<name>A0AAV3BLS8_CLOPF</name>
<sequence length="124" mass="14346">MDMFINVFESYTMIFIAMYITFKSLKVVICGRKLDNYSIKSRIERGIIRLLDIIIGLVIGTLSTIGLIEIAKTDNITLANICSLIIVLSFFSYVLKKIWIDNSWLKGLKREIKKLYNKVMMKNV</sequence>
<feature type="transmembrane region" description="Helical" evidence="1">
    <location>
        <begin position="12"/>
        <end position="29"/>
    </location>
</feature>
<dbReference type="EMBL" id="ABDV01000021">
    <property type="protein sequence ID" value="EDT23175.1"/>
    <property type="molecule type" value="Genomic_DNA"/>
</dbReference>
<keyword evidence="1" id="KW-0812">Transmembrane</keyword>
<evidence type="ECO:0000256" key="1">
    <source>
        <dbReference type="SAM" id="Phobius"/>
    </source>
</evidence>
<keyword evidence="1" id="KW-0472">Membrane</keyword>
<proteinExistence type="predicted"/>